<dbReference type="AlphaFoldDB" id="A0A7G2FBI3"/>
<name>A0A7G2FBI3_ARATH</name>
<evidence type="ECO:0000256" key="2">
    <source>
        <dbReference type="SAM" id="MobiDB-lite"/>
    </source>
</evidence>
<dbReference type="Proteomes" id="UP000516314">
    <property type="component" value="Chromosome 5"/>
</dbReference>
<evidence type="ECO:0000313" key="3">
    <source>
        <dbReference type="EMBL" id="CAD5331955.1"/>
    </source>
</evidence>
<dbReference type="InterPro" id="IPR004882">
    <property type="entry name" value="Luc7-rel"/>
</dbReference>
<dbReference type="GO" id="GO:0005685">
    <property type="term" value="C:U1 snRNP"/>
    <property type="evidence" value="ECO:0007669"/>
    <property type="project" value="InterPro"/>
</dbReference>
<proteinExistence type="inferred from homology"/>
<dbReference type="EMBL" id="LR881470">
    <property type="protein sequence ID" value="CAD5331955.1"/>
    <property type="molecule type" value="Genomic_DNA"/>
</dbReference>
<comment type="similarity">
    <text evidence="1">Belongs to the Luc7 family.</text>
</comment>
<evidence type="ECO:0000313" key="4">
    <source>
        <dbReference type="Proteomes" id="UP000516314"/>
    </source>
</evidence>
<feature type="compositionally biased region" description="Basic and acidic residues" evidence="2">
    <location>
        <begin position="347"/>
        <end position="364"/>
    </location>
</feature>
<organism evidence="3 4">
    <name type="scientific">Arabidopsis thaliana</name>
    <name type="common">Mouse-ear cress</name>
    <dbReference type="NCBI Taxonomy" id="3702"/>
    <lineage>
        <taxon>Eukaryota</taxon>
        <taxon>Viridiplantae</taxon>
        <taxon>Streptophyta</taxon>
        <taxon>Embryophyta</taxon>
        <taxon>Tracheophyta</taxon>
        <taxon>Spermatophyta</taxon>
        <taxon>Magnoliopsida</taxon>
        <taxon>eudicotyledons</taxon>
        <taxon>Gunneridae</taxon>
        <taxon>Pentapetalae</taxon>
        <taxon>rosids</taxon>
        <taxon>malvids</taxon>
        <taxon>Brassicales</taxon>
        <taxon>Brassicaceae</taxon>
        <taxon>Camelineae</taxon>
        <taxon>Arabidopsis</taxon>
    </lineage>
</organism>
<dbReference type="Pfam" id="PF03194">
    <property type="entry name" value="LUC7"/>
    <property type="match status" value="2"/>
</dbReference>
<dbReference type="PANTHER" id="PTHR12375">
    <property type="entry name" value="RNA-BINDING PROTEIN LUC7-RELATED"/>
    <property type="match status" value="1"/>
</dbReference>
<dbReference type="GO" id="GO:0006376">
    <property type="term" value="P:mRNA splice site recognition"/>
    <property type="evidence" value="ECO:0007669"/>
    <property type="project" value="InterPro"/>
</dbReference>
<sequence length="448" mass="50000">MDAMRKQLDVLMGANRNGDVTEVNRKYYDRDVCRLYLSGLCPHELFQLTKMDMGPCPKVHSLQLRKEYKDAKAKGVDNYDRELEDAIDRLIVECDRKIGRALNRLQEEDAKAAIAISVTEFTQSPEILELSKQIKEKMKEADLHDLEGKTDLKIRALELVEEMRTKRADLQAVLLLDAFNKDRTSLQQAVPAQQPAATLPPPDPRTQEMINEKLKKAEELGEQGMVDEAQKALEEAEALKKLTARQEPVVDSTKYTAADVRITDQKLRLCDICGAFLSVYDSGSLFDPGYCTSFSPAGYLGPVLRGLLLQLIIDRRLADHFGGKLHLGYMLIRDKLAELQFTRNRSKKGDQRRGVESENQVKTETEEIAVTEEEMLTAGVEIVTGTMTTENMTETIISHVAMTQEAGAVHGPGLGKDRGIMIAADAMTATKTLPKMVAPGLRGSYRCV</sequence>
<accession>A0A7G2FBI3</accession>
<gene>
    <name evidence="3" type="ORF">AT9943_LOCUS19392</name>
</gene>
<protein>
    <submittedName>
        <fullName evidence="3">(thale cress) hypothetical protein</fullName>
    </submittedName>
</protein>
<reference evidence="3 4" key="1">
    <citation type="submission" date="2020-09" db="EMBL/GenBank/DDBJ databases">
        <authorList>
            <person name="Ashkenazy H."/>
        </authorList>
    </citation>
    <scope>NUCLEOTIDE SEQUENCE [LARGE SCALE GENOMIC DNA]</scope>
    <source>
        <strain evidence="4">cv. Cdm-0</strain>
    </source>
</reference>
<evidence type="ECO:0000256" key="1">
    <source>
        <dbReference type="ARBA" id="ARBA00005655"/>
    </source>
</evidence>
<dbReference type="GO" id="GO:0003729">
    <property type="term" value="F:mRNA binding"/>
    <property type="evidence" value="ECO:0007669"/>
    <property type="project" value="InterPro"/>
</dbReference>
<feature type="region of interest" description="Disordered" evidence="2">
    <location>
        <begin position="345"/>
        <end position="364"/>
    </location>
</feature>